<dbReference type="Gene3D" id="3.30.559.30">
    <property type="entry name" value="Nonribosomal peptide synthetase, condensation domain"/>
    <property type="match status" value="1"/>
</dbReference>
<evidence type="ECO:0000256" key="2">
    <source>
        <dbReference type="ARBA" id="ARBA00022450"/>
    </source>
</evidence>
<dbReference type="EMBL" id="JBHUKU010000033">
    <property type="protein sequence ID" value="MFD2465527.1"/>
    <property type="molecule type" value="Genomic_DNA"/>
</dbReference>
<dbReference type="RefSeq" id="WP_345406968.1">
    <property type="nucleotide sequence ID" value="NZ_BAABHG010000021.1"/>
</dbReference>
<protein>
    <submittedName>
        <fullName evidence="6">Amino acid adenylation domain-containing protein</fullName>
    </submittedName>
</protein>
<dbReference type="InterPro" id="IPR045851">
    <property type="entry name" value="AMP-bd_C_sf"/>
</dbReference>
<dbReference type="Gene3D" id="3.30.300.30">
    <property type="match status" value="1"/>
</dbReference>
<comment type="cofactor">
    <cofactor evidence="1">
        <name>pantetheine 4'-phosphate</name>
        <dbReference type="ChEBI" id="CHEBI:47942"/>
    </cofactor>
</comment>
<dbReference type="PANTHER" id="PTHR45527:SF1">
    <property type="entry name" value="FATTY ACID SYNTHASE"/>
    <property type="match status" value="1"/>
</dbReference>
<dbReference type="InterPro" id="IPR020845">
    <property type="entry name" value="AMP-binding_CS"/>
</dbReference>
<dbReference type="Gene3D" id="3.30.559.10">
    <property type="entry name" value="Chloramphenicol acetyltransferase-like domain"/>
    <property type="match status" value="1"/>
</dbReference>
<accession>A0ABW5GY92</accession>
<dbReference type="PROSITE" id="PS50075">
    <property type="entry name" value="CARRIER"/>
    <property type="match status" value="1"/>
</dbReference>
<proteinExistence type="predicted"/>
<feature type="domain" description="Carrier" evidence="5">
    <location>
        <begin position="579"/>
        <end position="653"/>
    </location>
</feature>
<dbReference type="SUPFAM" id="SSF56801">
    <property type="entry name" value="Acetyl-CoA synthetase-like"/>
    <property type="match status" value="1"/>
</dbReference>
<dbReference type="Pfam" id="PF00501">
    <property type="entry name" value="AMP-binding"/>
    <property type="match status" value="1"/>
</dbReference>
<evidence type="ECO:0000256" key="4">
    <source>
        <dbReference type="SAM" id="MobiDB-lite"/>
    </source>
</evidence>
<evidence type="ECO:0000313" key="7">
    <source>
        <dbReference type="Proteomes" id="UP001597419"/>
    </source>
</evidence>
<dbReference type="Gene3D" id="2.30.38.10">
    <property type="entry name" value="Luciferase, Domain 3"/>
    <property type="match status" value="1"/>
</dbReference>
<dbReference type="InterPro" id="IPR001242">
    <property type="entry name" value="Condensation_dom"/>
</dbReference>
<gene>
    <name evidence="6" type="ORF">ACFSYJ_43430</name>
</gene>
<dbReference type="NCBIfam" id="TIGR01733">
    <property type="entry name" value="AA-adenyl-dom"/>
    <property type="match status" value="1"/>
</dbReference>
<dbReference type="InterPro" id="IPR036736">
    <property type="entry name" value="ACP-like_sf"/>
</dbReference>
<dbReference type="Proteomes" id="UP001597419">
    <property type="component" value="Unassembled WGS sequence"/>
</dbReference>
<evidence type="ECO:0000256" key="3">
    <source>
        <dbReference type="ARBA" id="ARBA00022553"/>
    </source>
</evidence>
<dbReference type="SUPFAM" id="SSF47336">
    <property type="entry name" value="ACP-like"/>
    <property type="match status" value="1"/>
</dbReference>
<comment type="caution">
    <text evidence="6">The sequence shown here is derived from an EMBL/GenBank/DDBJ whole genome shotgun (WGS) entry which is preliminary data.</text>
</comment>
<dbReference type="InterPro" id="IPR006162">
    <property type="entry name" value="Ppantetheine_attach_site"/>
</dbReference>
<sequence>MTTTQVSGTTLDAGGALPPLTIDDGQRALAVRYALRRTARYPLGEPVITAVERFAATTPERVAVCDERETIGYAELAARARRIAGHLERSGVRHGDVVAVGGERGADVIAAFLASELLGAVYLPVDHGWPALRVREVLVDSGAAALLVAGPATEGLVSGASAAGRPLLAPPAGDTARFTGRPRLTGVDQVRYVLYTSGSTGKPKGALVEHQGMLNHLWAKVDDLELGERDRLAQTAPLVFDISVWQMLAPLLVGAEVHVLGDDRAHDAGRLLEAVSQREITVLETVPTLIRLMLDELAEAPPGALDTLRWLIATGEELPPAVAARWLRTRGDTALLNAYGPTECSDDVTHYRVAPPAPGTHHLPIGGPIGNVSLYVLRQDEQTGHWLACAPGEPGELYVGGVAVGRGYLGDPERTRDSYFTDPFEPAGTGRLYRTGDAVRLLPDTGVLEYLGRVDRQVKVAGVRMELPEIEAVLRQHPAVAACTVIARKPDAAALVARKTALAPADAGPARLVAYLTSTTAARPDELREFLAARLPLPMVPAVFVELPELPLTRNGKIDYQALPAPEDRPEDTSGPGATPEDPTERQVADVLAGLLGVHRVGRDDSFTELGGDSLLAMRAVALLRSRGFAVSLRDMLLAGSPRALATLASPSTSDGQLAVEDAAGPAASSRTRPLTPQQAGLYFHWRLEPDNPYYHYQGTLSLAGPLDRARLTAAWDALLTENPALLARFLRRDDELLHEYPQWSVPLPEFEDLSALPPAERDRRYHDEASAEATRAFDLENEPVFRVRAFTLDEREHRILVTTHEVMLDGWGATVLFRRLAELYGQPEPTADGARCLRYDRYLDWQQARLAEPATAEAGEFWRRELAGNLPVLGLEDLPRPRRRSYRAGLVERVLDAGVVTRMRALGARDGRTPFMYLLTAYALALGYYGDTDEVVIGAPIANRERPEQADVASFLLNMLPFRIRLDPAATVGELLERTSDQIVAGISAAHYPFGWMGRDLPSTSGNTPVFQTMLNMITYPAQQVTGGDVTFTFTELDTGYAKYDCELYVQRHGANELLAQFPYQTDIISEQTANRVLESTALALDAVVFAPGTPIVELDLLGVADHALLRRFAGGNRS</sequence>
<keyword evidence="3" id="KW-0597">Phosphoprotein</keyword>
<dbReference type="Pfam" id="PF13193">
    <property type="entry name" value="AMP-binding_C"/>
    <property type="match status" value="1"/>
</dbReference>
<dbReference type="Pfam" id="PF00550">
    <property type="entry name" value="PP-binding"/>
    <property type="match status" value="1"/>
</dbReference>
<evidence type="ECO:0000256" key="1">
    <source>
        <dbReference type="ARBA" id="ARBA00001957"/>
    </source>
</evidence>
<keyword evidence="7" id="KW-1185">Reference proteome</keyword>
<dbReference type="PROSITE" id="PS00012">
    <property type="entry name" value="PHOSPHOPANTETHEINE"/>
    <property type="match status" value="1"/>
</dbReference>
<organism evidence="6 7">
    <name type="scientific">Amycolatopsis samaneae</name>
    <dbReference type="NCBI Taxonomy" id="664691"/>
    <lineage>
        <taxon>Bacteria</taxon>
        <taxon>Bacillati</taxon>
        <taxon>Actinomycetota</taxon>
        <taxon>Actinomycetes</taxon>
        <taxon>Pseudonocardiales</taxon>
        <taxon>Pseudonocardiaceae</taxon>
        <taxon>Amycolatopsis</taxon>
    </lineage>
</organism>
<reference evidence="7" key="1">
    <citation type="journal article" date="2019" name="Int. J. Syst. Evol. Microbiol.">
        <title>The Global Catalogue of Microorganisms (GCM) 10K type strain sequencing project: providing services to taxonomists for standard genome sequencing and annotation.</title>
        <authorList>
            <consortium name="The Broad Institute Genomics Platform"/>
            <consortium name="The Broad Institute Genome Sequencing Center for Infectious Disease"/>
            <person name="Wu L."/>
            <person name="Ma J."/>
        </authorList>
    </citation>
    <scope>NUCLEOTIDE SEQUENCE [LARGE SCALE GENOMIC DNA]</scope>
    <source>
        <strain evidence="7">CGMCC 4.7643</strain>
    </source>
</reference>
<dbReference type="SUPFAM" id="SSF52777">
    <property type="entry name" value="CoA-dependent acyltransferases"/>
    <property type="match status" value="2"/>
</dbReference>
<dbReference type="CDD" id="cd05930">
    <property type="entry name" value="A_NRPS"/>
    <property type="match status" value="1"/>
</dbReference>
<dbReference type="InterPro" id="IPR010071">
    <property type="entry name" value="AA_adenyl_dom"/>
</dbReference>
<dbReference type="Gene3D" id="3.40.50.980">
    <property type="match status" value="2"/>
</dbReference>
<feature type="region of interest" description="Disordered" evidence="4">
    <location>
        <begin position="562"/>
        <end position="585"/>
    </location>
</feature>
<dbReference type="InterPro" id="IPR009081">
    <property type="entry name" value="PP-bd_ACP"/>
</dbReference>
<dbReference type="Pfam" id="PF00668">
    <property type="entry name" value="Condensation"/>
    <property type="match status" value="1"/>
</dbReference>
<keyword evidence="2" id="KW-0596">Phosphopantetheine</keyword>
<dbReference type="InterPro" id="IPR023213">
    <property type="entry name" value="CAT-like_dom_sf"/>
</dbReference>
<dbReference type="PANTHER" id="PTHR45527">
    <property type="entry name" value="NONRIBOSOMAL PEPTIDE SYNTHETASE"/>
    <property type="match status" value="1"/>
</dbReference>
<name>A0ABW5GY92_9PSEU</name>
<dbReference type="PROSITE" id="PS00455">
    <property type="entry name" value="AMP_BINDING"/>
    <property type="match status" value="1"/>
</dbReference>
<dbReference type="Gene3D" id="1.10.1200.10">
    <property type="entry name" value="ACP-like"/>
    <property type="match status" value="1"/>
</dbReference>
<evidence type="ECO:0000259" key="5">
    <source>
        <dbReference type="PROSITE" id="PS50075"/>
    </source>
</evidence>
<evidence type="ECO:0000313" key="6">
    <source>
        <dbReference type="EMBL" id="MFD2465527.1"/>
    </source>
</evidence>
<dbReference type="InterPro" id="IPR000873">
    <property type="entry name" value="AMP-dep_synth/lig_dom"/>
</dbReference>
<dbReference type="InterPro" id="IPR025110">
    <property type="entry name" value="AMP-bd_C"/>
</dbReference>